<name>A0A6I6GMI8_9BACT</name>
<evidence type="ECO:0000313" key="1">
    <source>
        <dbReference type="EMBL" id="QGW28888.1"/>
    </source>
</evidence>
<protein>
    <submittedName>
        <fullName evidence="1">Uncharacterized protein</fullName>
    </submittedName>
</protein>
<dbReference type="AlphaFoldDB" id="A0A6I6GMI8"/>
<dbReference type="RefSeq" id="WP_157479241.1">
    <property type="nucleotide sequence ID" value="NZ_CP046566.1"/>
</dbReference>
<gene>
    <name evidence="1" type="ORF">GLV81_12980</name>
</gene>
<accession>A0A6I6GMI8</accession>
<organism evidence="1 2">
    <name type="scientific">Phnomibacter ginsenosidimutans</name>
    <dbReference type="NCBI Taxonomy" id="2676868"/>
    <lineage>
        <taxon>Bacteria</taxon>
        <taxon>Pseudomonadati</taxon>
        <taxon>Bacteroidota</taxon>
        <taxon>Chitinophagia</taxon>
        <taxon>Chitinophagales</taxon>
        <taxon>Chitinophagaceae</taxon>
        <taxon>Phnomibacter</taxon>
    </lineage>
</organism>
<dbReference type="Proteomes" id="UP000426027">
    <property type="component" value="Chromosome"/>
</dbReference>
<sequence length="70" mass="7879">MSNSTYSFSEHTHRYACWTAARVASIGRFSNAEVSGFIDAVKLREHIDRFLQQGTMSKDASVKPAARTQR</sequence>
<dbReference type="KEGG" id="fls:GLV81_12980"/>
<evidence type="ECO:0000313" key="2">
    <source>
        <dbReference type="Proteomes" id="UP000426027"/>
    </source>
</evidence>
<keyword evidence="2" id="KW-1185">Reference proteome</keyword>
<reference evidence="1 2" key="1">
    <citation type="submission" date="2019-11" db="EMBL/GenBank/DDBJ databases">
        <authorList>
            <person name="Im W.T."/>
        </authorList>
    </citation>
    <scope>NUCLEOTIDE SEQUENCE [LARGE SCALE GENOMIC DNA]</scope>
    <source>
        <strain evidence="1 2">SB-02</strain>
    </source>
</reference>
<dbReference type="EMBL" id="CP046566">
    <property type="protein sequence ID" value="QGW28888.1"/>
    <property type="molecule type" value="Genomic_DNA"/>
</dbReference>
<proteinExistence type="predicted"/>